<dbReference type="CDD" id="cd08010">
    <property type="entry name" value="MltG_like"/>
    <property type="match status" value="1"/>
</dbReference>
<dbReference type="RefSeq" id="WP_011358834.1">
    <property type="nucleotide sequence ID" value="NC_007512.1"/>
</dbReference>
<name>Q3B117_CHLL3</name>
<dbReference type="GO" id="GO:0071555">
    <property type="term" value="P:cell wall organization"/>
    <property type="evidence" value="ECO:0007669"/>
    <property type="project" value="UniProtKB-KW"/>
</dbReference>
<feature type="site" description="Important for catalytic activity" evidence="7">
    <location>
        <position position="220"/>
    </location>
</feature>
<evidence type="ECO:0000256" key="1">
    <source>
        <dbReference type="ARBA" id="ARBA00022475"/>
    </source>
</evidence>
<keyword evidence="4 7" id="KW-0472">Membrane</keyword>
<keyword evidence="1 7" id="KW-1003">Cell membrane</keyword>
<dbReference type="EMBL" id="CP000096">
    <property type="protein sequence ID" value="ABB24964.1"/>
    <property type="molecule type" value="Genomic_DNA"/>
</dbReference>
<keyword evidence="6 7" id="KW-0961">Cell wall biogenesis/degradation</keyword>
<evidence type="ECO:0000256" key="4">
    <source>
        <dbReference type="ARBA" id="ARBA00023136"/>
    </source>
</evidence>
<dbReference type="Gene3D" id="3.30.160.60">
    <property type="entry name" value="Classic Zinc Finger"/>
    <property type="match status" value="1"/>
</dbReference>
<dbReference type="HOGENOM" id="CLU_025574_2_0_10"/>
<dbReference type="Pfam" id="PF02618">
    <property type="entry name" value="YceG"/>
    <property type="match status" value="1"/>
</dbReference>
<evidence type="ECO:0000313" key="8">
    <source>
        <dbReference type="EMBL" id="ABB24964.1"/>
    </source>
</evidence>
<evidence type="ECO:0000256" key="3">
    <source>
        <dbReference type="ARBA" id="ARBA00022989"/>
    </source>
</evidence>
<dbReference type="eggNOG" id="COG1559">
    <property type="taxonomic scope" value="Bacteria"/>
</dbReference>
<comment type="catalytic activity">
    <reaction evidence="7">
        <text>a peptidoglycan chain = a peptidoglycan chain with N-acetyl-1,6-anhydromuramyl-[peptide] at the reducing end + a peptidoglycan chain with N-acetylglucosamine at the non-reducing end.</text>
        <dbReference type="EC" id="4.2.2.29"/>
    </reaction>
</comment>
<dbReference type="PANTHER" id="PTHR30518:SF2">
    <property type="entry name" value="ENDOLYTIC MUREIN TRANSGLYCOSYLASE"/>
    <property type="match status" value="1"/>
</dbReference>
<dbReference type="GO" id="GO:0005886">
    <property type="term" value="C:plasma membrane"/>
    <property type="evidence" value="ECO:0007669"/>
    <property type="project" value="UniProtKB-UniRule"/>
</dbReference>
<evidence type="ECO:0000256" key="5">
    <source>
        <dbReference type="ARBA" id="ARBA00023239"/>
    </source>
</evidence>
<comment type="similarity">
    <text evidence="7">Belongs to the transglycosylase MltG family.</text>
</comment>
<keyword evidence="9" id="KW-1185">Reference proteome</keyword>
<organism evidence="8 9">
    <name type="scientific">Chlorobium luteolum (strain DSM 273 / BCRC 81028 / 2530)</name>
    <name type="common">Pelodictyon luteolum</name>
    <dbReference type="NCBI Taxonomy" id="319225"/>
    <lineage>
        <taxon>Bacteria</taxon>
        <taxon>Pseudomonadati</taxon>
        <taxon>Chlorobiota</taxon>
        <taxon>Chlorobiia</taxon>
        <taxon>Chlorobiales</taxon>
        <taxon>Chlorobiaceae</taxon>
        <taxon>Chlorobium/Pelodictyon group</taxon>
        <taxon>Pelodictyon</taxon>
    </lineage>
</organism>
<evidence type="ECO:0000313" key="9">
    <source>
        <dbReference type="Proteomes" id="UP000002709"/>
    </source>
</evidence>
<dbReference type="GO" id="GO:0008932">
    <property type="term" value="F:lytic endotransglycosylase activity"/>
    <property type="evidence" value="ECO:0007669"/>
    <property type="project" value="UniProtKB-UniRule"/>
</dbReference>
<comment type="function">
    <text evidence="7">Functions as a peptidoglycan terminase that cleaves nascent peptidoglycan strands endolytically to terminate their elongation.</text>
</comment>
<dbReference type="InterPro" id="IPR003770">
    <property type="entry name" value="MLTG-like"/>
</dbReference>
<proteinExistence type="inferred from homology"/>
<protein>
    <recommendedName>
        <fullName evidence="7">Endolytic murein transglycosylase</fullName>
        <ecNumber evidence="7">4.2.2.29</ecNumber>
    </recommendedName>
    <alternativeName>
        <fullName evidence="7">Peptidoglycan lytic transglycosylase</fullName>
    </alternativeName>
    <alternativeName>
        <fullName evidence="7">Peptidoglycan polymerization terminase</fullName>
    </alternativeName>
</protein>
<dbReference type="HAMAP" id="MF_02065">
    <property type="entry name" value="MltG"/>
    <property type="match status" value="1"/>
</dbReference>
<dbReference type="KEGG" id="plt:Plut_2122"/>
<evidence type="ECO:0000256" key="2">
    <source>
        <dbReference type="ARBA" id="ARBA00022692"/>
    </source>
</evidence>
<dbReference type="PANTHER" id="PTHR30518">
    <property type="entry name" value="ENDOLYTIC MUREIN TRANSGLYCOSYLASE"/>
    <property type="match status" value="1"/>
</dbReference>
<dbReference type="Proteomes" id="UP000002709">
    <property type="component" value="Chromosome"/>
</dbReference>
<dbReference type="EC" id="4.2.2.29" evidence="7"/>
<gene>
    <name evidence="7" type="primary">mltG</name>
    <name evidence="8" type="ordered locus">Plut_2122</name>
</gene>
<dbReference type="STRING" id="319225.Plut_2122"/>
<evidence type="ECO:0000256" key="6">
    <source>
        <dbReference type="ARBA" id="ARBA00023316"/>
    </source>
</evidence>
<evidence type="ECO:0000256" key="7">
    <source>
        <dbReference type="HAMAP-Rule" id="MF_02065"/>
    </source>
</evidence>
<accession>Q3B117</accession>
<dbReference type="AlphaFoldDB" id="Q3B117"/>
<sequence length="340" mass="36633">MTPKTLPAKGSGKTAILAATLIGLAALAFSIVPGLNTSGETTRIAVHRGASFSAIVDSLHRAGSIRLRWPVTLTGRIIPRLHNIKPGRYTIPPGLSSYRLLGYLHGSSQDEVRVTIPEGLDLKKTARIISRHLDIDSAAFIAAASDRRLLDKHGIKASNAEGYLFPGTYNFAWASSPEEAAGFLVKQCMAFCTDSLTAVAAQQGLSQTALLTLASIVEAETPLDSEKPLVASVYLNRLKKGMRLQADPTVQFAIGGEGRRLYYKDLEIDSPYNTYRRRGLPPGPVCSPGAASILAALNPARTNYLYFVATGRGGHYFSATLSAHALNVRKYRNARSRALK</sequence>
<reference evidence="9" key="1">
    <citation type="submission" date="2005-08" db="EMBL/GenBank/DDBJ databases">
        <title>Complete sequence of Pelodictyon luteolum DSM 273.</title>
        <authorList>
            <consortium name="US DOE Joint Genome Institute"/>
            <person name="Copeland A."/>
            <person name="Lucas S."/>
            <person name="Lapidus A."/>
            <person name="Barry K."/>
            <person name="Detter J.C."/>
            <person name="Glavina T."/>
            <person name="Hammon N."/>
            <person name="Israni S."/>
            <person name="Pitluck S."/>
            <person name="Bryant D."/>
            <person name="Schmutz J."/>
            <person name="Larimer F."/>
            <person name="Land M."/>
            <person name="Kyrpides N."/>
            <person name="Ivanova N."/>
            <person name="Richardson P."/>
        </authorList>
    </citation>
    <scope>NUCLEOTIDE SEQUENCE [LARGE SCALE GENOMIC DNA]</scope>
    <source>
        <strain evidence="9">DSM 273 / BCRC 81028 / 2530</strain>
    </source>
</reference>
<keyword evidence="7" id="KW-0997">Cell inner membrane</keyword>
<keyword evidence="5 7" id="KW-0456">Lyase</keyword>
<dbReference type="NCBIfam" id="TIGR00247">
    <property type="entry name" value="endolytic transglycosylase MltG"/>
    <property type="match status" value="1"/>
</dbReference>
<keyword evidence="2 7" id="KW-0812">Transmembrane</keyword>
<keyword evidence="3 7" id="KW-1133">Transmembrane helix</keyword>
<dbReference type="GO" id="GO:0009252">
    <property type="term" value="P:peptidoglycan biosynthetic process"/>
    <property type="evidence" value="ECO:0007669"/>
    <property type="project" value="UniProtKB-UniRule"/>
</dbReference>
<dbReference type="OrthoDB" id="9814591at2"/>